<dbReference type="Proteomes" id="UP000247476">
    <property type="component" value="Unassembled WGS sequence"/>
</dbReference>
<dbReference type="EMBL" id="QJVJ01000003">
    <property type="protein sequence ID" value="PYI55762.1"/>
    <property type="molecule type" value="Genomic_DNA"/>
</dbReference>
<accession>A0A2V5KA40</accession>
<dbReference type="OrthoDB" id="2960956at2"/>
<organism evidence="1 2">
    <name type="scientific">Paenibacillus flagellatus</name>
    <dbReference type="NCBI Taxonomy" id="2211139"/>
    <lineage>
        <taxon>Bacteria</taxon>
        <taxon>Bacillati</taxon>
        <taxon>Bacillota</taxon>
        <taxon>Bacilli</taxon>
        <taxon>Bacillales</taxon>
        <taxon>Paenibacillaceae</taxon>
        <taxon>Paenibacillus</taxon>
    </lineage>
</organism>
<comment type="caution">
    <text evidence="1">The sequence shown here is derived from an EMBL/GenBank/DDBJ whole genome shotgun (WGS) entry which is preliminary data.</text>
</comment>
<evidence type="ECO:0000313" key="1">
    <source>
        <dbReference type="EMBL" id="PYI55762.1"/>
    </source>
</evidence>
<dbReference type="RefSeq" id="WP_110839563.1">
    <property type="nucleotide sequence ID" value="NZ_QJVJ01000003.1"/>
</dbReference>
<keyword evidence="2" id="KW-1185">Reference proteome</keyword>
<gene>
    <name evidence="1" type="ORF">DLM86_08565</name>
</gene>
<protein>
    <submittedName>
        <fullName evidence="1">Uncharacterized protein</fullName>
    </submittedName>
</protein>
<name>A0A2V5KA40_9BACL</name>
<reference evidence="1 2" key="1">
    <citation type="submission" date="2018-05" db="EMBL/GenBank/DDBJ databases">
        <title>Paenibacillus flagellatus sp. nov., isolated from selenium mineral soil.</title>
        <authorList>
            <person name="Dai X."/>
        </authorList>
    </citation>
    <scope>NUCLEOTIDE SEQUENCE [LARGE SCALE GENOMIC DNA]</scope>
    <source>
        <strain evidence="1 2">DXL2</strain>
    </source>
</reference>
<dbReference type="AlphaFoldDB" id="A0A2V5KA40"/>
<sequence>MGRVYLDGLRMTIQSKSYVDAMHAVLTHKGWTDRSKPMLAGMTAAAFRLSVNRRLTAESPTAYNWMAEHFLAGDFIGVASSQQAGFSFAPTFPLYARQSIESIRASIDRGTGAIFWKDDFVVAVGYRDDIGALLYSDGTEDEPLELPYEAFGINDSPYWYVQTFDDRMDADEWTIYKESLIQAAAKWEWHDPLLPERDYACGEAAYEAMARAFESGDFDRDGARQIVGRLAAARRDIADYTAELHRRWPACGAIATRYAEAADVLEEMNGLAARLPAGSGEAARLASMAEEVRGIEASAVREIRSLLRETIGNRFHDIGLR</sequence>
<evidence type="ECO:0000313" key="2">
    <source>
        <dbReference type="Proteomes" id="UP000247476"/>
    </source>
</evidence>
<proteinExistence type="predicted"/>